<name>A0A7S0H1G2_9EUKA</name>
<accession>A0A7S0H1G2</accession>
<dbReference type="GO" id="GO:0006950">
    <property type="term" value="P:response to stress"/>
    <property type="evidence" value="ECO:0007669"/>
    <property type="project" value="UniProtKB-ARBA"/>
</dbReference>
<comment type="function">
    <text evidence="7">May be involved in the degradation of misfolded endoplasmic reticulum (ER) luminal proteins.</text>
</comment>
<evidence type="ECO:0000256" key="7">
    <source>
        <dbReference type="RuleBase" id="RU363059"/>
    </source>
</evidence>
<evidence type="ECO:0000256" key="5">
    <source>
        <dbReference type="ARBA" id="ARBA00022989"/>
    </source>
</evidence>
<organism evidence="8">
    <name type="scientific">Amorphochlora amoebiformis</name>
    <dbReference type="NCBI Taxonomy" id="1561963"/>
    <lineage>
        <taxon>Eukaryota</taxon>
        <taxon>Sar</taxon>
        <taxon>Rhizaria</taxon>
        <taxon>Cercozoa</taxon>
        <taxon>Chlorarachniophyceae</taxon>
        <taxon>Amorphochlora</taxon>
    </lineage>
</organism>
<protein>
    <recommendedName>
        <fullName evidence="7">Derlin</fullName>
    </recommendedName>
</protein>
<dbReference type="AlphaFoldDB" id="A0A7S0H1G2"/>
<evidence type="ECO:0000256" key="4">
    <source>
        <dbReference type="ARBA" id="ARBA00022824"/>
    </source>
</evidence>
<evidence type="ECO:0000256" key="2">
    <source>
        <dbReference type="ARBA" id="ARBA00008917"/>
    </source>
</evidence>
<evidence type="ECO:0000256" key="6">
    <source>
        <dbReference type="ARBA" id="ARBA00023136"/>
    </source>
</evidence>
<reference evidence="8" key="1">
    <citation type="submission" date="2021-01" db="EMBL/GenBank/DDBJ databases">
        <authorList>
            <person name="Corre E."/>
            <person name="Pelletier E."/>
            <person name="Niang G."/>
            <person name="Scheremetjew M."/>
            <person name="Finn R."/>
            <person name="Kale V."/>
            <person name="Holt S."/>
            <person name="Cochrane G."/>
            <person name="Meng A."/>
            <person name="Brown T."/>
            <person name="Cohen L."/>
        </authorList>
    </citation>
    <scope>NUCLEOTIDE SEQUENCE</scope>
    <source>
        <strain evidence="8">CCMP2058</strain>
    </source>
</reference>
<dbReference type="PANTHER" id="PTHR11009">
    <property type="entry name" value="DER1-LIKE PROTEIN, DERLIN"/>
    <property type="match status" value="1"/>
</dbReference>
<keyword evidence="4 7" id="KW-0256">Endoplasmic reticulum</keyword>
<dbReference type="Pfam" id="PF04511">
    <property type="entry name" value="DER1"/>
    <property type="match status" value="1"/>
</dbReference>
<keyword evidence="5 7" id="KW-1133">Transmembrane helix</keyword>
<proteinExistence type="inferred from homology"/>
<gene>
    <name evidence="8" type="ORF">LAMO00422_LOCUS13637</name>
</gene>
<evidence type="ECO:0000313" key="8">
    <source>
        <dbReference type="EMBL" id="CAD8454693.1"/>
    </source>
</evidence>
<keyword evidence="6 7" id="KW-0472">Membrane</keyword>
<dbReference type="EMBL" id="HBEM01019936">
    <property type="protein sequence ID" value="CAD8454693.1"/>
    <property type="molecule type" value="Transcribed_RNA"/>
</dbReference>
<dbReference type="GO" id="GO:0005789">
    <property type="term" value="C:endoplasmic reticulum membrane"/>
    <property type="evidence" value="ECO:0007669"/>
    <property type="project" value="UniProtKB-SubCell"/>
</dbReference>
<evidence type="ECO:0000256" key="3">
    <source>
        <dbReference type="ARBA" id="ARBA00022692"/>
    </source>
</evidence>
<comment type="caution">
    <text evidence="7">Lacks conserved residue(s) required for the propagation of feature annotation.</text>
</comment>
<evidence type="ECO:0000256" key="1">
    <source>
        <dbReference type="ARBA" id="ARBA00004477"/>
    </source>
</evidence>
<sequence>MLDIRPPLIFLGPAMSFMVMYVWSRRDPHMPISFWGFSIKSWHLPFVMLVMAILMNSNPTLDLMGIFVGHLWSFLTEICPQTYGLRLIWTPQFLYDIFDNGSAVGYQRPMPRTGGYRLN</sequence>
<comment type="subcellular location">
    <subcellularLocation>
        <location evidence="1 7">Endoplasmic reticulum membrane</location>
        <topology evidence="1 7">Multi-pass membrane protein</topology>
    </subcellularLocation>
</comment>
<keyword evidence="3 7" id="KW-0812">Transmembrane</keyword>
<feature type="transmembrane region" description="Helical" evidence="7">
    <location>
        <begin position="6"/>
        <end position="23"/>
    </location>
</feature>
<feature type="transmembrane region" description="Helical" evidence="7">
    <location>
        <begin position="35"/>
        <end position="55"/>
    </location>
</feature>
<dbReference type="InterPro" id="IPR007599">
    <property type="entry name" value="DER1"/>
</dbReference>
<comment type="similarity">
    <text evidence="2 7">Belongs to the derlin family.</text>
</comment>